<evidence type="ECO:0000256" key="1">
    <source>
        <dbReference type="SAM" id="Coils"/>
    </source>
</evidence>
<evidence type="ECO:0000313" key="6">
    <source>
        <dbReference type="EMBL" id="CAB4197461.1"/>
    </source>
</evidence>
<protein>
    <submittedName>
        <fullName evidence="8">Uncharacterized protein</fullName>
    </submittedName>
</protein>
<accession>A0A6J7X9H6</accession>
<gene>
    <name evidence="5" type="ORF">UFOVP1079_10</name>
    <name evidence="6" type="ORF">UFOVP1320_14</name>
    <name evidence="7" type="ORF">UFOVP1431_41</name>
    <name evidence="8" type="ORF">UFOVP1527_42</name>
    <name evidence="3" type="ORF">UFOVP548_29</name>
    <name evidence="4" type="ORF">UFOVP904_29</name>
</gene>
<evidence type="ECO:0000313" key="8">
    <source>
        <dbReference type="EMBL" id="CAB5227444.1"/>
    </source>
</evidence>
<reference evidence="8" key="1">
    <citation type="submission" date="2020-05" db="EMBL/GenBank/DDBJ databases">
        <authorList>
            <person name="Chiriac C."/>
            <person name="Salcher M."/>
            <person name="Ghai R."/>
            <person name="Kavagutti S V."/>
        </authorList>
    </citation>
    <scope>NUCLEOTIDE SEQUENCE</scope>
</reference>
<sequence length="283" mass="31081">MSEDAVMIESAAPPEVQAEAEKMGWIPPARYKGDSERFVDADTFLERGETVLPIVKKQLALTRAELDSVRRQSVDQAAALRQAQEAIEQIEERHSVATQKAVENARRELKSQLAQASANGDHEAVAELTDQMTQLKEAETVAKEEKKVAPVDTPPPPEVVAWNAENPWFGTDKRKTAFFLGIAQDLREKGDTRLGADFFNAALAEMEAELGGGKQARTDKVEGGRSGGAGEERSAPRGKSYASLPADAKAACDADLRRFVGENKRYKTAAEWRGRFAELYFSE</sequence>
<feature type="region of interest" description="Disordered" evidence="2">
    <location>
        <begin position="210"/>
        <end position="246"/>
    </location>
</feature>
<evidence type="ECO:0000313" key="3">
    <source>
        <dbReference type="EMBL" id="CAB4149665.1"/>
    </source>
</evidence>
<evidence type="ECO:0000313" key="5">
    <source>
        <dbReference type="EMBL" id="CAB4182365.1"/>
    </source>
</evidence>
<evidence type="ECO:0000313" key="4">
    <source>
        <dbReference type="EMBL" id="CAB4170013.1"/>
    </source>
</evidence>
<proteinExistence type="predicted"/>
<evidence type="ECO:0000313" key="7">
    <source>
        <dbReference type="EMBL" id="CAB4211793.1"/>
    </source>
</evidence>
<organism evidence="8">
    <name type="scientific">uncultured Caudovirales phage</name>
    <dbReference type="NCBI Taxonomy" id="2100421"/>
    <lineage>
        <taxon>Viruses</taxon>
        <taxon>Duplodnaviria</taxon>
        <taxon>Heunggongvirae</taxon>
        <taxon>Uroviricota</taxon>
        <taxon>Caudoviricetes</taxon>
        <taxon>Peduoviridae</taxon>
        <taxon>Maltschvirus</taxon>
        <taxon>Maltschvirus maltsch</taxon>
    </lineage>
</organism>
<evidence type="ECO:0000256" key="2">
    <source>
        <dbReference type="SAM" id="MobiDB-lite"/>
    </source>
</evidence>
<name>A0A6J7X9H6_9CAUD</name>
<dbReference type="EMBL" id="LR796520">
    <property type="protein sequence ID" value="CAB4149665.1"/>
    <property type="molecule type" value="Genomic_DNA"/>
</dbReference>
<dbReference type="EMBL" id="LR797269">
    <property type="protein sequence ID" value="CAB4197461.1"/>
    <property type="molecule type" value="Genomic_DNA"/>
</dbReference>
<keyword evidence="1" id="KW-0175">Coiled coil</keyword>
<feature type="coiled-coil region" evidence="1">
    <location>
        <begin position="73"/>
        <end position="145"/>
    </location>
</feature>
<dbReference type="EMBL" id="LR797037">
    <property type="protein sequence ID" value="CAB4182365.1"/>
    <property type="molecule type" value="Genomic_DNA"/>
</dbReference>
<dbReference type="EMBL" id="LR798373">
    <property type="protein sequence ID" value="CAB5227444.1"/>
    <property type="molecule type" value="Genomic_DNA"/>
</dbReference>
<dbReference type="EMBL" id="LR796851">
    <property type="protein sequence ID" value="CAB4170013.1"/>
    <property type="molecule type" value="Genomic_DNA"/>
</dbReference>
<dbReference type="EMBL" id="LR797378">
    <property type="protein sequence ID" value="CAB4211793.1"/>
    <property type="molecule type" value="Genomic_DNA"/>
</dbReference>